<comment type="caution">
    <text evidence="1">The sequence shown here is derived from an EMBL/GenBank/DDBJ whole genome shotgun (WGS) entry which is preliminary data.</text>
</comment>
<name>A0A1V4ETN8_9BACL</name>
<evidence type="ECO:0008006" key="3">
    <source>
        <dbReference type="Google" id="ProtNLM"/>
    </source>
</evidence>
<dbReference type="Gene3D" id="2.130.10.10">
    <property type="entry name" value="YVTN repeat-like/Quinoprotein amine dehydrogenase"/>
    <property type="match status" value="2"/>
</dbReference>
<gene>
    <name evidence="1" type="ORF">B2M26_07460</name>
</gene>
<proteinExistence type="predicted"/>
<dbReference type="SUPFAM" id="SSF50939">
    <property type="entry name" value="Sialidases"/>
    <property type="match status" value="1"/>
</dbReference>
<dbReference type="Proteomes" id="UP000190229">
    <property type="component" value="Unassembled WGS sequence"/>
</dbReference>
<dbReference type="Pfam" id="PF02012">
    <property type="entry name" value="BNR"/>
    <property type="match status" value="1"/>
</dbReference>
<dbReference type="InterPro" id="IPR036278">
    <property type="entry name" value="Sialidase_sf"/>
</dbReference>
<evidence type="ECO:0000313" key="2">
    <source>
        <dbReference type="Proteomes" id="UP000190229"/>
    </source>
</evidence>
<dbReference type="RefSeq" id="WP_079290443.1">
    <property type="nucleotide sequence ID" value="NZ_MWPS01000020.1"/>
</dbReference>
<dbReference type="PROSITE" id="PS51257">
    <property type="entry name" value="PROKAR_LIPOPROTEIN"/>
    <property type="match status" value="1"/>
</dbReference>
<organism evidence="1 2">
    <name type="scientific">Ferroacidibacillus organovorans</name>
    <dbReference type="NCBI Taxonomy" id="1765683"/>
    <lineage>
        <taxon>Bacteria</taxon>
        <taxon>Bacillati</taxon>
        <taxon>Bacillota</taxon>
        <taxon>Bacilli</taxon>
        <taxon>Bacillales</taxon>
        <taxon>Alicyclobacillaceae</taxon>
        <taxon>Ferroacidibacillus</taxon>
    </lineage>
</organism>
<sequence length="346" mass="38195">MSNRKLVLVGITITGSVLTGCGNSFATAHFVTSSSSHLFDETSVHTPIALQTELFKHFMPESMMFISSSVGYLWGEIQNFSSGEVSGDVLKSVDGGRTWHVILKKGTAIESLTALRSNLWVDVQTNQSAELYRSTNDGRNFILASKQNLTDMDFTSVHDGWAVRAGDGLHTQLMQTRNGGRTWISAIPPHAPMWLNPVTVDFSNRMNGYLVGASEPGTGQQGKALWYSTNGGRTWSLVSEVNINERSGRYTLGAGGYVGGFEVVPSHPSFAYLWESRGPLLYTSDSGKRWTSSNLTKPDWIEARGVSMVYVTRGFMLLQDMGDGEFLLERTSNGGRTWSPIYRWSY</sequence>
<dbReference type="AlphaFoldDB" id="A0A1V4ETN8"/>
<dbReference type="InterPro" id="IPR002860">
    <property type="entry name" value="BNR_rpt"/>
</dbReference>
<protein>
    <recommendedName>
        <fullName evidence="3">Photosynthesis system II assembly factor Ycf48/Hcf136-like domain-containing protein</fullName>
    </recommendedName>
</protein>
<dbReference type="EMBL" id="MWPS01000020">
    <property type="protein sequence ID" value="OPG16279.1"/>
    <property type="molecule type" value="Genomic_DNA"/>
</dbReference>
<reference evidence="1 2" key="1">
    <citation type="submission" date="2017-02" db="EMBL/GenBank/DDBJ databases">
        <title>Draft genome of Acidibacillus ferrooxidans Huett2.</title>
        <authorList>
            <person name="Schopf S."/>
        </authorList>
    </citation>
    <scope>NUCLEOTIDE SEQUENCE [LARGE SCALE GENOMIC DNA]</scope>
    <source>
        <strain evidence="1 2">Huett2</strain>
    </source>
</reference>
<dbReference type="InterPro" id="IPR015943">
    <property type="entry name" value="WD40/YVTN_repeat-like_dom_sf"/>
</dbReference>
<accession>A0A1V4ETN8</accession>
<keyword evidence="2" id="KW-1185">Reference proteome</keyword>
<evidence type="ECO:0000313" key="1">
    <source>
        <dbReference type="EMBL" id="OPG16279.1"/>
    </source>
</evidence>